<proteinExistence type="predicted"/>
<comment type="caution">
    <text evidence="1">The sequence shown here is derived from an EMBL/GenBank/DDBJ whole genome shotgun (WGS) entry which is preliminary data.</text>
</comment>
<sequence length="112" mass="12994">MAEIMLARLQVTKAFATIVEYRIVPAAVSTRRKLLDLRPSKSTAPKAMNRTEKMVAFAERMTKLLRRWVVRRGGRCRNEEKEAEPCLQRGKFVLFAQWMLWIGKRKVSAKGE</sequence>
<gene>
    <name evidence="1" type="ORF">HPP92_010016</name>
</gene>
<dbReference type="AlphaFoldDB" id="A0A835R9P2"/>
<protein>
    <submittedName>
        <fullName evidence="1">Uncharacterized protein</fullName>
    </submittedName>
</protein>
<evidence type="ECO:0000313" key="2">
    <source>
        <dbReference type="Proteomes" id="UP000639772"/>
    </source>
</evidence>
<organism evidence="1 2">
    <name type="scientific">Vanilla planifolia</name>
    <name type="common">Vanilla</name>
    <dbReference type="NCBI Taxonomy" id="51239"/>
    <lineage>
        <taxon>Eukaryota</taxon>
        <taxon>Viridiplantae</taxon>
        <taxon>Streptophyta</taxon>
        <taxon>Embryophyta</taxon>
        <taxon>Tracheophyta</taxon>
        <taxon>Spermatophyta</taxon>
        <taxon>Magnoliopsida</taxon>
        <taxon>Liliopsida</taxon>
        <taxon>Asparagales</taxon>
        <taxon>Orchidaceae</taxon>
        <taxon>Vanilloideae</taxon>
        <taxon>Vanilleae</taxon>
        <taxon>Vanilla</taxon>
    </lineage>
</organism>
<dbReference type="Proteomes" id="UP000639772">
    <property type="component" value="Unassembled WGS sequence"/>
</dbReference>
<evidence type="ECO:0000313" key="1">
    <source>
        <dbReference type="EMBL" id="KAG0481932.1"/>
    </source>
</evidence>
<accession>A0A835R9P2</accession>
<dbReference type="EMBL" id="JADCNM010000005">
    <property type="protein sequence ID" value="KAG0481932.1"/>
    <property type="molecule type" value="Genomic_DNA"/>
</dbReference>
<reference evidence="1 2" key="1">
    <citation type="journal article" date="2020" name="Nat. Food">
        <title>A phased Vanilla planifolia genome enables genetic improvement of flavour and production.</title>
        <authorList>
            <person name="Hasing T."/>
            <person name="Tang H."/>
            <person name="Brym M."/>
            <person name="Khazi F."/>
            <person name="Huang T."/>
            <person name="Chambers A.H."/>
        </authorList>
    </citation>
    <scope>NUCLEOTIDE SEQUENCE [LARGE SCALE GENOMIC DNA]</scope>
    <source>
        <tissue evidence="1">Leaf</tissue>
    </source>
</reference>
<name>A0A835R9P2_VANPL</name>